<feature type="domain" description="Polysaccharide pyruvyl transferase" evidence="1">
    <location>
        <begin position="16"/>
        <end position="293"/>
    </location>
</feature>
<dbReference type="KEGG" id="tae:TepiRe1_1902"/>
<dbReference type="Pfam" id="PF04230">
    <property type="entry name" value="PS_pyruv_trans"/>
    <property type="match status" value="1"/>
</dbReference>
<dbReference type="RefSeq" id="WP_013778816.1">
    <property type="nucleotide sequence ID" value="NC_015519.1"/>
</dbReference>
<dbReference type="InterPro" id="IPR007345">
    <property type="entry name" value="Polysacch_pyruvyl_Trfase"/>
</dbReference>
<dbReference type="Proteomes" id="UP000010802">
    <property type="component" value="Chromosome"/>
</dbReference>
<dbReference type="AlphaFoldDB" id="F4LX95"/>
<evidence type="ECO:0000259" key="1">
    <source>
        <dbReference type="Pfam" id="PF04230"/>
    </source>
</evidence>
<dbReference type="STRING" id="1209989.TepRe1_1763"/>
<keyword evidence="3" id="KW-1185">Reference proteome</keyword>
<reference evidence="3" key="1">
    <citation type="journal article" date="2013" name="Genome Announc.">
        <title>First genome sequence of a syntrophic acetate-oxidizing bacterium, Tepidanaerobacter acetatoxydans strain Re1.</title>
        <authorList>
            <person name="Manzoor S."/>
            <person name="Bongcam-Rudloff E."/>
            <person name="Schnurer A."/>
            <person name="Muller B."/>
        </authorList>
    </citation>
    <scope>NUCLEOTIDE SEQUENCE [LARGE SCALE GENOMIC DNA]</scope>
    <source>
        <strain evidence="3">Re1</strain>
    </source>
</reference>
<dbReference type="eggNOG" id="COG2327">
    <property type="taxonomic scope" value="Bacteria"/>
</dbReference>
<proteinExistence type="predicted"/>
<accession>L0S2N2</accession>
<evidence type="ECO:0000313" key="3">
    <source>
        <dbReference type="Proteomes" id="UP000010802"/>
    </source>
</evidence>
<sequence>MVKKIGIVTWYDRGYNYGSTLQAYASQIILQKMGYSSEFINFNPERQKISKRIKEILKRIYLYLFDRNVYETWKKMDDWIKSHLIISEKYDSYEQLKSKSLKYDAVICGSDQIWNNSSGEINPFYYLQFINESKRIAYAPSIARDYIDKNLQSVFCDYVKGIKYLSIRETQGAELIKNITGRDAKVVLDPTLLVDKHEWENKLSDDYELKNKMYIFCYLLTKNDKHYKIIAELSNKLNIEVITPTLLNRYDKTSKNVDFFEFLNLIRYADYVVTDSFHGVAFSLNFCKQFAVFKRFPDSYKETQNSRIYSILNEFGLNDRLVTDNNSLELIIKKNINYEDINIKLKRKREDSLQYLRSSLESAIKSNEENL</sequence>
<accession>F4LX95</accession>
<organism evidence="2 3">
    <name type="scientific">Tepidanaerobacter acetatoxydans (strain DSM 21804 / JCM 16047 / Re1)</name>
    <dbReference type="NCBI Taxonomy" id="1209989"/>
    <lineage>
        <taxon>Bacteria</taxon>
        <taxon>Bacillati</taxon>
        <taxon>Bacillota</taxon>
        <taxon>Clostridia</taxon>
        <taxon>Thermosediminibacterales</taxon>
        <taxon>Tepidanaerobacteraceae</taxon>
        <taxon>Tepidanaerobacter</taxon>
    </lineage>
</organism>
<protein>
    <recommendedName>
        <fullName evidence="1">Polysaccharide pyruvyl transferase domain-containing protein</fullName>
    </recommendedName>
</protein>
<dbReference type="OrthoDB" id="430408at2"/>
<dbReference type="EMBL" id="HF563609">
    <property type="protein sequence ID" value="CCP26714.1"/>
    <property type="molecule type" value="Genomic_DNA"/>
</dbReference>
<dbReference type="HOGENOM" id="CLU_025617_1_0_9"/>
<evidence type="ECO:0000313" key="2">
    <source>
        <dbReference type="EMBL" id="CCP26714.1"/>
    </source>
</evidence>
<dbReference type="KEGG" id="tep:TepRe1_1763"/>
<gene>
    <name evidence="2" type="ordered locus">TEPIRE1_1902</name>
</gene>
<name>F4LX95_TEPAE</name>
<dbReference type="PATRIC" id="fig|1209989.3.peg.2196"/>